<feature type="compositionally biased region" description="Polar residues" evidence="7">
    <location>
        <begin position="385"/>
        <end position="397"/>
    </location>
</feature>
<keyword evidence="8" id="KW-1185">Reference proteome</keyword>
<reference evidence="9" key="1">
    <citation type="submission" date="2025-08" db="UniProtKB">
        <authorList>
            <consortium name="RefSeq"/>
        </authorList>
    </citation>
    <scope>IDENTIFICATION</scope>
    <source>
        <strain evidence="9">Ishihara</strain>
        <tissue evidence="9">Whole body</tissue>
    </source>
</reference>
<dbReference type="KEGG" id="sliu:111365053"/>
<proteinExistence type="inferred from homology"/>
<feature type="binding site" evidence="6">
    <location>
        <position position="107"/>
    </location>
    <ligand>
        <name>S-adenosyl-L-methionine</name>
        <dbReference type="ChEBI" id="CHEBI:59789"/>
    </ligand>
</feature>
<keyword evidence="3 5" id="KW-0808">Transferase</keyword>
<dbReference type="InterPro" id="IPR017182">
    <property type="entry name" value="METTL16/PsiM"/>
</dbReference>
<feature type="binding site" evidence="6">
    <location>
        <position position="81"/>
    </location>
    <ligand>
        <name>S-adenosyl-L-methionine</name>
        <dbReference type="ChEBI" id="CHEBI:59789"/>
    </ligand>
</feature>
<evidence type="ECO:0000256" key="5">
    <source>
        <dbReference type="PIRNR" id="PIRNR037350"/>
    </source>
</evidence>
<dbReference type="RefSeq" id="XP_022837993.1">
    <property type="nucleotide sequence ID" value="XM_022982225.1"/>
</dbReference>
<comment type="similarity">
    <text evidence="1 5">Belongs to the methyltransferase superfamily. METTL16/RlmF family.</text>
</comment>
<organism evidence="8 9">
    <name type="scientific">Spodoptera litura</name>
    <name type="common">Asian cotton leafworm</name>
    <dbReference type="NCBI Taxonomy" id="69820"/>
    <lineage>
        <taxon>Eukaryota</taxon>
        <taxon>Metazoa</taxon>
        <taxon>Ecdysozoa</taxon>
        <taxon>Arthropoda</taxon>
        <taxon>Hexapoda</taxon>
        <taxon>Insecta</taxon>
        <taxon>Pterygota</taxon>
        <taxon>Neoptera</taxon>
        <taxon>Endopterygota</taxon>
        <taxon>Lepidoptera</taxon>
        <taxon>Glossata</taxon>
        <taxon>Ditrysia</taxon>
        <taxon>Noctuoidea</taxon>
        <taxon>Noctuidae</taxon>
        <taxon>Amphipyrinae</taxon>
        <taxon>Spodoptera</taxon>
    </lineage>
</organism>
<evidence type="ECO:0000256" key="7">
    <source>
        <dbReference type="SAM" id="MobiDB-lite"/>
    </source>
</evidence>
<dbReference type="GO" id="GO:0008168">
    <property type="term" value="F:methyltransferase activity"/>
    <property type="evidence" value="ECO:0007669"/>
    <property type="project" value="UniProtKB-UniRule"/>
</dbReference>
<dbReference type="GeneID" id="111365053"/>
<dbReference type="PIRSF" id="PIRSF037350">
    <property type="entry name" value="Mtase_ZK1128_prd"/>
    <property type="match status" value="1"/>
</dbReference>
<protein>
    <recommendedName>
        <fullName evidence="5">U6 small nuclear RNA (adenine-(43)-N(6))-methyltransferase</fullName>
        <ecNumber evidence="5">2.1.1.-</ecNumber>
    </recommendedName>
</protein>
<evidence type="ECO:0000256" key="1">
    <source>
        <dbReference type="ARBA" id="ARBA00005878"/>
    </source>
</evidence>
<dbReference type="EC" id="2.1.1.-" evidence="5"/>
<feature type="compositionally biased region" description="Polar residues" evidence="7">
    <location>
        <begin position="407"/>
        <end position="421"/>
    </location>
</feature>
<evidence type="ECO:0000256" key="6">
    <source>
        <dbReference type="PIRSR" id="PIRSR037350-1"/>
    </source>
</evidence>
<sequence length="484" mass="55166">MALNKYMHPRNIYKTPPDFGKLSLIYPEFAAISKSDITGKVGIDFKDPHSLRVLTKCLLKSDFNLEVDIPADRLVPTLPLRLNYILWIEDLMEVTHRKENIVGLDIGTGACAIYPLLGAVKNKWKFVGTESDAESFTNAEENVQRNNLQELIKLTKNSTKFIISHLFTNDDKEQFDFCMCNPPFYSNLQELCESRSPARLPPKNGFTGSPQELITEGGELEFCRQLIRESKQYRDRIVIFTTMVGHKYNLSVLLQDLKSEGIRHTHAEFCQGRVTRWGLAWTYQQYDLYELVPPRGKPRKKHKPTIFLLPELPSCEGSFEVALSKIKGMLDILCIQHKILDKRGGNITLDIVASNNTWSNQRRKRRLQNRTETDAKVPKLHIEQDSTIPNPINNQVGGESKLEVSEPSKSLNIDDNITNGSEIRESKQDTSSVDSANKTEPLVHAFLKLVKKLDNILLELEFLDGCAGKEGLHQIAQYIKNNWK</sequence>
<feature type="binding site" evidence="6">
    <location>
        <position position="130"/>
    </location>
    <ligand>
        <name>S-adenosyl-L-methionine</name>
        <dbReference type="ChEBI" id="CHEBI:59789"/>
    </ligand>
</feature>
<accession>A0A9J7EXC8</accession>
<dbReference type="PANTHER" id="PTHR13393:SF0">
    <property type="entry name" value="RNA N6-ADENOSINE-METHYLTRANSFERASE METTL16"/>
    <property type="match status" value="1"/>
</dbReference>
<dbReference type="InterPro" id="IPR010286">
    <property type="entry name" value="METTL16/RlmF"/>
</dbReference>
<feature type="binding site" evidence="6">
    <location>
        <position position="181"/>
    </location>
    <ligand>
        <name>S-adenosyl-L-methionine</name>
        <dbReference type="ChEBI" id="CHEBI:59789"/>
    </ligand>
</feature>
<dbReference type="CDD" id="cd02440">
    <property type="entry name" value="AdoMet_MTases"/>
    <property type="match status" value="1"/>
</dbReference>
<dbReference type="GO" id="GO:0070475">
    <property type="term" value="P:rRNA base methylation"/>
    <property type="evidence" value="ECO:0007669"/>
    <property type="project" value="TreeGrafter"/>
</dbReference>
<gene>
    <name evidence="9" type="primary">LOC111365053</name>
</gene>
<name>A0A9J7EXC8_SPOLT</name>
<keyword evidence="2 5" id="KW-0489">Methyltransferase</keyword>
<evidence type="ECO:0000313" key="8">
    <source>
        <dbReference type="Proteomes" id="UP000301870"/>
    </source>
</evidence>
<dbReference type="SUPFAM" id="SSF53335">
    <property type="entry name" value="S-adenosyl-L-methionine-dependent methyltransferases"/>
    <property type="match status" value="1"/>
</dbReference>
<dbReference type="OrthoDB" id="514248at2759"/>
<evidence type="ECO:0000256" key="4">
    <source>
        <dbReference type="ARBA" id="ARBA00022691"/>
    </source>
</evidence>
<evidence type="ECO:0000256" key="3">
    <source>
        <dbReference type="ARBA" id="ARBA00022679"/>
    </source>
</evidence>
<feature type="region of interest" description="Disordered" evidence="7">
    <location>
        <begin position="384"/>
        <end position="435"/>
    </location>
</feature>
<dbReference type="InterPro" id="IPR029063">
    <property type="entry name" value="SAM-dependent_MTases_sf"/>
</dbReference>
<evidence type="ECO:0000256" key="2">
    <source>
        <dbReference type="ARBA" id="ARBA00022603"/>
    </source>
</evidence>
<keyword evidence="4 6" id="KW-0949">S-adenosyl-L-methionine</keyword>
<dbReference type="PANTHER" id="PTHR13393">
    <property type="entry name" value="SAM-DEPENDENT METHYLTRANSFERASE"/>
    <property type="match status" value="1"/>
</dbReference>
<dbReference type="AlphaFoldDB" id="A0A9J7EXC8"/>
<evidence type="ECO:0000313" key="9">
    <source>
        <dbReference type="RefSeq" id="XP_022837993.1"/>
    </source>
</evidence>
<dbReference type="Proteomes" id="UP000301870">
    <property type="component" value="Chromosome 6"/>
</dbReference>
<dbReference type="Gene3D" id="3.40.50.150">
    <property type="entry name" value="Vaccinia Virus protein VP39"/>
    <property type="match status" value="1"/>
</dbReference>
<dbReference type="Pfam" id="PF05971">
    <property type="entry name" value="Methyltransf_10"/>
    <property type="match status" value="1"/>
</dbReference>
<dbReference type="GO" id="GO:0005634">
    <property type="term" value="C:nucleus"/>
    <property type="evidence" value="ECO:0007669"/>
    <property type="project" value="TreeGrafter"/>
</dbReference>